<evidence type="ECO:0000259" key="1">
    <source>
        <dbReference type="Pfam" id="PF12146"/>
    </source>
</evidence>
<protein>
    <submittedName>
        <fullName evidence="2">Alpha/beta hydrolase</fullName>
    </submittedName>
</protein>
<dbReference type="EMBL" id="BNED01000009">
    <property type="protein sequence ID" value="GHI82601.1"/>
    <property type="molecule type" value="Genomic_DNA"/>
</dbReference>
<feature type="domain" description="Serine aminopeptidase S33" evidence="1">
    <location>
        <begin position="96"/>
        <end position="331"/>
    </location>
</feature>
<dbReference type="InterPro" id="IPR022742">
    <property type="entry name" value="Hydrolase_4"/>
</dbReference>
<dbReference type="SUPFAM" id="SSF53474">
    <property type="entry name" value="alpha/beta-Hydrolases"/>
    <property type="match status" value="1"/>
</dbReference>
<evidence type="ECO:0000313" key="2">
    <source>
        <dbReference type="EMBL" id="GHI82601.1"/>
    </source>
</evidence>
<reference evidence="3" key="1">
    <citation type="submission" date="2023-07" db="EMBL/GenBank/DDBJ databases">
        <title>Whole genome shotgun sequence of Streptomyces spororaveus NBRC 15456.</title>
        <authorList>
            <person name="Komaki H."/>
            <person name="Tamura T."/>
        </authorList>
    </citation>
    <scope>NUCLEOTIDE SEQUENCE [LARGE SCALE GENOMIC DNA]</scope>
    <source>
        <strain evidence="3">NBRC 15456</strain>
    </source>
</reference>
<dbReference type="RefSeq" id="WP_202204189.1">
    <property type="nucleotide sequence ID" value="NZ_BAAATO010000007.1"/>
</dbReference>
<name>A0ABQ3TQ98_9ACTN</name>
<keyword evidence="2" id="KW-0378">Hydrolase</keyword>
<dbReference type="InterPro" id="IPR029058">
    <property type="entry name" value="AB_hydrolase_fold"/>
</dbReference>
<dbReference type="Proteomes" id="UP000608522">
    <property type="component" value="Unassembled WGS sequence"/>
</dbReference>
<dbReference type="GO" id="GO:0016787">
    <property type="term" value="F:hydrolase activity"/>
    <property type="evidence" value="ECO:0007669"/>
    <property type="project" value="UniProtKB-KW"/>
</dbReference>
<accession>A0ABQ3TQ98</accession>
<organism evidence="2 3">
    <name type="scientific">Streptomyces spororaveus</name>
    <dbReference type="NCBI Taxonomy" id="284039"/>
    <lineage>
        <taxon>Bacteria</taxon>
        <taxon>Bacillati</taxon>
        <taxon>Actinomycetota</taxon>
        <taxon>Actinomycetes</taxon>
        <taxon>Kitasatosporales</taxon>
        <taxon>Streptomycetaceae</taxon>
        <taxon>Streptomyces</taxon>
    </lineage>
</organism>
<proteinExistence type="predicted"/>
<gene>
    <name evidence="2" type="ORF">Sspor_81620</name>
</gene>
<comment type="caution">
    <text evidence="2">The sequence shown here is derived from an EMBL/GenBank/DDBJ whole genome shotgun (WGS) entry which is preliminary data.</text>
</comment>
<evidence type="ECO:0000313" key="3">
    <source>
        <dbReference type="Proteomes" id="UP000608522"/>
    </source>
</evidence>
<dbReference type="Pfam" id="PF12146">
    <property type="entry name" value="Hydrolase_4"/>
    <property type="match status" value="1"/>
</dbReference>
<sequence>MIATIVATSAAALLAAPTTGLLAHRAFRRSRNASLMRIDTPNGIDEQGFVRIGGIDQWISVRGEDLANPVVLELHGGPGASTAIFGPRTRTWEKYFTIVRWDMRGSLKTFGHGGADGQGEMTFDRIYADAVEVTDHIRARLRADKVVLLGHSYGSAFGVRLAREFPDRYAAYVGTDQNIHDAGRDDSVRQALLTRLRGAGKRKELAAVEALGRDEHRWTARERAMYAKLLATSDPLTLETMKKVVMGSLWCSPRHSLREMGLFVKGMTFSEQITASASGFDDWADGTEFEIPFFIFQGEKDVLTPPALARRFFDAVRAPVKGFELIQDCSHFAAFRRPDRFLELLLAHVRPVVADPAPAAAGI</sequence>
<dbReference type="Gene3D" id="3.40.50.1820">
    <property type="entry name" value="alpha/beta hydrolase"/>
    <property type="match status" value="1"/>
</dbReference>
<dbReference type="PANTHER" id="PTHR43329">
    <property type="entry name" value="EPOXIDE HYDROLASE"/>
    <property type="match status" value="1"/>
</dbReference>
<keyword evidence="3" id="KW-1185">Reference proteome</keyword>